<comment type="subcellular location">
    <subcellularLocation>
        <location evidence="1">Nucleus</location>
    </subcellularLocation>
</comment>
<dbReference type="Pfam" id="PF08766">
    <property type="entry name" value="DEK_C"/>
    <property type="match status" value="1"/>
</dbReference>
<keyword evidence="4" id="KW-0539">Nucleus</keyword>
<feature type="region of interest" description="Disordered" evidence="5">
    <location>
        <begin position="204"/>
        <end position="318"/>
    </location>
</feature>
<accession>T2MFM5</accession>
<keyword evidence="2" id="KW-0156">Chromatin regulator</keyword>
<sequence>MAEVVDDQKKEEISDVPLDEKANTEDKLKKVDTEEEKETPKNGDENTLASESSEEELGSLEKPIEILTKKRDRKSVERLSLNNADLKKAPENDLDYSKGKGMKLGDIQYVKYMIDKTRPEDLKTLHKLLYFKPGKNTTLKKEIRTFCGYPFEESSELSTRVSSMMERVSIPELKFISGVLSLEKGGDKGKLKEKLLEFLMKPVDTGKTIPGTKKTKSKKKSTDSKDTKVSNAPSKKAKEEKDNTESDAIKSESEEDTEKDSPKKKKKKPKAMSVKLPAPKTKTPSKKKEVPKRTADDNSENEDMPLLKKSKKEPSDSDIKKVVKDLLKDVNLEEVTMKTVCKQVYDHFPDFDLTSRKDFIKSTVKETIS</sequence>
<dbReference type="GO" id="GO:0005634">
    <property type="term" value="C:nucleus"/>
    <property type="evidence" value="ECO:0007669"/>
    <property type="project" value="UniProtKB-SubCell"/>
</dbReference>
<dbReference type="GO" id="GO:0006325">
    <property type="term" value="P:chromatin organization"/>
    <property type="evidence" value="ECO:0007669"/>
    <property type="project" value="UniProtKB-KW"/>
</dbReference>
<name>T2MFM5_HYDVU</name>
<dbReference type="GO" id="GO:2000779">
    <property type="term" value="P:regulation of double-strand break repair"/>
    <property type="evidence" value="ECO:0007669"/>
    <property type="project" value="TreeGrafter"/>
</dbReference>
<dbReference type="OrthoDB" id="370884at2759"/>
<organism evidence="7">
    <name type="scientific">Hydra vulgaris</name>
    <name type="common">Hydra</name>
    <name type="synonym">Hydra attenuata</name>
    <dbReference type="NCBI Taxonomy" id="6087"/>
    <lineage>
        <taxon>Eukaryota</taxon>
        <taxon>Metazoa</taxon>
        <taxon>Cnidaria</taxon>
        <taxon>Hydrozoa</taxon>
        <taxon>Hydroidolina</taxon>
        <taxon>Anthoathecata</taxon>
        <taxon>Aplanulata</taxon>
        <taxon>Hydridae</taxon>
        <taxon>Hydra</taxon>
    </lineage>
</organism>
<proteinExistence type="evidence at transcript level"/>
<dbReference type="PANTHER" id="PTHR13468">
    <property type="entry name" value="DEK PROTEIN"/>
    <property type="match status" value="1"/>
</dbReference>
<evidence type="ECO:0000256" key="5">
    <source>
        <dbReference type="SAM" id="MobiDB-lite"/>
    </source>
</evidence>
<protein>
    <submittedName>
        <fullName evidence="7">Protein DEK</fullName>
    </submittedName>
</protein>
<feature type="region of interest" description="Disordered" evidence="5">
    <location>
        <begin position="1"/>
        <end position="66"/>
    </location>
</feature>
<evidence type="ECO:0000256" key="1">
    <source>
        <dbReference type="ARBA" id="ARBA00004123"/>
    </source>
</evidence>
<feature type="compositionally biased region" description="Basic and acidic residues" evidence="5">
    <location>
        <begin position="1"/>
        <end position="44"/>
    </location>
</feature>
<evidence type="ECO:0000256" key="3">
    <source>
        <dbReference type="ARBA" id="ARBA00023125"/>
    </source>
</evidence>
<dbReference type="GO" id="GO:0003677">
    <property type="term" value="F:DNA binding"/>
    <property type="evidence" value="ECO:0007669"/>
    <property type="project" value="UniProtKB-KW"/>
</dbReference>
<feature type="domain" description="DEK-C" evidence="6">
    <location>
        <begin position="313"/>
        <end position="369"/>
    </location>
</feature>
<dbReference type="SUPFAM" id="SSF109715">
    <property type="entry name" value="DEK C-terminal domain"/>
    <property type="match status" value="1"/>
</dbReference>
<feature type="compositionally biased region" description="Basic and acidic residues" evidence="5">
    <location>
        <begin position="286"/>
        <end position="296"/>
    </location>
</feature>
<dbReference type="GO" id="GO:0042393">
    <property type="term" value="F:histone binding"/>
    <property type="evidence" value="ECO:0007669"/>
    <property type="project" value="TreeGrafter"/>
</dbReference>
<evidence type="ECO:0000256" key="2">
    <source>
        <dbReference type="ARBA" id="ARBA00022853"/>
    </source>
</evidence>
<feature type="compositionally biased region" description="Basic and acidic residues" evidence="5">
    <location>
        <begin position="236"/>
        <end position="252"/>
    </location>
</feature>
<dbReference type="InterPro" id="IPR044198">
    <property type="entry name" value="DEK"/>
</dbReference>
<dbReference type="AlphaFoldDB" id="T2MFM5"/>
<keyword evidence="3" id="KW-0238">DNA-binding</keyword>
<evidence type="ECO:0000256" key="4">
    <source>
        <dbReference type="ARBA" id="ARBA00023242"/>
    </source>
</evidence>
<dbReference type="EMBL" id="HAAD01004816">
    <property type="protein sequence ID" value="CDG71048.1"/>
    <property type="molecule type" value="mRNA"/>
</dbReference>
<evidence type="ECO:0000259" key="6">
    <source>
        <dbReference type="PROSITE" id="PS51998"/>
    </source>
</evidence>
<dbReference type="InterPro" id="IPR014876">
    <property type="entry name" value="DEK_C"/>
</dbReference>
<dbReference type="Gene3D" id="1.10.10.60">
    <property type="entry name" value="Homeodomain-like"/>
    <property type="match status" value="1"/>
</dbReference>
<evidence type="ECO:0000313" key="7">
    <source>
        <dbReference type="EMBL" id="CDG71048.1"/>
    </source>
</evidence>
<reference evidence="7" key="1">
    <citation type="journal article" date="2013" name="Genome Biol. Evol.">
        <title>Punctuated emergences of genetic and phenotypic innovations in eumetazoan, bilaterian, euteleostome, and hominidae ancestors.</title>
        <authorList>
            <person name="Wenger Y."/>
            <person name="Galliot B."/>
        </authorList>
    </citation>
    <scope>NUCLEOTIDE SEQUENCE</scope>
    <source>
        <tissue evidence="7">Whole animals</tissue>
    </source>
</reference>
<dbReference type="KEGG" id="hmg:100213753"/>
<gene>
    <name evidence="7" type="primary">DEK</name>
</gene>
<dbReference type="PROSITE" id="PS51998">
    <property type="entry name" value="DEK_C"/>
    <property type="match status" value="1"/>
</dbReference>
<dbReference type="PANTHER" id="PTHR13468:SF1">
    <property type="entry name" value="PROTEIN DEK"/>
    <property type="match status" value="1"/>
</dbReference>
<dbReference type="OMA" id="MIKKAPT"/>